<reference evidence="3" key="2">
    <citation type="submission" date="2016-11" db="UniProtKB">
        <authorList>
            <consortium name="WormBaseParasite"/>
        </authorList>
    </citation>
    <scope>IDENTIFICATION</scope>
</reference>
<dbReference type="AlphaFoldDB" id="A0A1I7VYK6"/>
<sequence length="125" mass="14258">MTDVEGVEKHKEYRKGSAEGLGRKICGKVIMKILDFVYSPLNFSKNSVKFIDKVLRSRHTVLDMERGVFEQPHLYEFIFTRSVLLVRLPSATSAVRQIVALSSPSPPTTLMNHRVGGRCPRRSRR</sequence>
<proteinExistence type="predicted"/>
<reference evidence="1 2" key="1">
    <citation type="submission" date="2012-04" db="EMBL/GenBank/DDBJ databases">
        <title>The Genome Sequence of Loa loa.</title>
        <authorList>
            <consortium name="The Broad Institute Genome Sequencing Platform"/>
            <consortium name="Broad Institute Genome Sequencing Center for Infectious Disease"/>
            <person name="Nutman T.B."/>
            <person name="Fink D.L."/>
            <person name="Russ C."/>
            <person name="Young S."/>
            <person name="Zeng Q."/>
            <person name="Gargeya S."/>
            <person name="Alvarado L."/>
            <person name="Berlin A."/>
            <person name="Chapman S.B."/>
            <person name="Chen Z."/>
            <person name="Freedman E."/>
            <person name="Gellesch M."/>
            <person name="Goldberg J."/>
            <person name="Griggs A."/>
            <person name="Gujja S."/>
            <person name="Heilman E.R."/>
            <person name="Heiman D."/>
            <person name="Howarth C."/>
            <person name="Mehta T."/>
            <person name="Neiman D."/>
            <person name="Pearson M."/>
            <person name="Roberts A."/>
            <person name="Saif S."/>
            <person name="Shea T."/>
            <person name="Shenoy N."/>
            <person name="Sisk P."/>
            <person name="Stolte C."/>
            <person name="Sykes S."/>
            <person name="White J."/>
            <person name="Yandava C."/>
            <person name="Haas B."/>
            <person name="Henn M.R."/>
            <person name="Nusbaum C."/>
            <person name="Birren B."/>
        </authorList>
    </citation>
    <scope>NUCLEOTIDE SEQUENCE [LARGE SCALE GENOMIC DNA]</scope>
</reference>
<evidence type="ECO:0000313" key="1">
    <source>
        <dbReference type="EMBL" id="EFO25909.1"/>
    </source>
</evidence>
<dbReference type="WBParaSite" id="EN70_7706">
    <property type="protein sequence ID" value="EN70_7706"/>
    <property type="gene ID" value="EN70_7706"/>
</dbReference>
<protein>
    <submittedName>
        <fullName evidence="1 3">Uncharacterized protein</fullName>
    </submittedName>
</protein>
<dbReference type="CTD" id="9939964"/>
<accession>A0A1I7VYK6</accession>
<evidence type="ECO:0000313" key="3">
    <source>
        <dbReference type="WBParaSite" id="EN70_7706"/>
    </source>
</evidence>
<organism evidence="2 3">
    <name type="scientific">Loa loa</name>
    <name type="common">Eye worm</name>
    <name type="synonym">Filaria loa</name>
    <dbReference type="NCBI Taxonomy" id="7209"/>
    <lineage>
        <taxon>Eukaryota</taxon>
        <taxon>Metazoa</taxon>
        <taxon>Ecdysozoa</taxon>
        <taxon>Nematoda</taxon>
        <taxon>Chromadorea</taxon>
        <taxon>Rhabditida</taxon>
        <taxon>Spirurina</taxon>
        <taxon>Spiruromorpha</taxon>
        <taxon>Filarioidea</taxon>
        <taxon>Onchocercidae</taxon>
        <taxon>Loa</taxon>
    </lineage>
</organism>
<name>A0A1I7VYK6_LOALO</name>
<dbReference type="EMBL" id="JH712184">
    <property type="protein sequence ID" value="EFO25909.1"/>
    <property type="molecule type" value="Genomic_DNA"/>
</dbReference>
<dbReference type="Proteomes" id="UP000095285">
    <property type="component" value="Unassembled WGS sequence"/>
</dbReference>
<gene>
    <name evidence="1 3" type="ORF">LOAG_02580</name>
</gene>
<accession>A0A1S0U677</accession>
<keyword evidence="2" id="KW-1185">Reference proteome</keyword>
<dbReference type="KEGG" id="loa:LOAG_02580"/>
<dbReference type="GeneID" id="9939964"/>
<dbReference type="InParanoid" id="A0A1I7VYK6"/>
<evidence type="ECO:0000313" key="2">
    <source>
        <dbReference type="Proteomes" id="UP000095285"/>
    </source>
</evidence>
<dbReference type="RefSeq" id="XP_003138165.1">
    <property type="nucleotide sequence ID" value="XM_003138117.1"/>
</dbReference>
<dbReference type="OMA" id="ICGKVIM"/>